<evidence type="ECO:0000259" key="1">
    <source>
        <dbReference type="Pfam" id="PF07992"/>
    </source>
</evidence>
<sequence length="78" mass="8502">MIATGLRPRRIPALPLLDGVHVLRSRDDTLSLRADLDGRRHTLVVGAGFIGCEVAAGVRALGISRRHPASHRTLEQCR</sequence>
<feature type="domain" description="FAD/NAD(P)-binding" evidence="1">
    <location>
        <begin position="1"/>
        <end position="62"/>
    </location>
</feature>
<comment type="caution">
    <text evidence="2">The sequence shown here is derived from an EMBL/GenBank/DDBJ whole genome shotgun (WGS) entry which is preliminary data.</text>
</comment>
<organism evidence="2 3">
    <name type="scientific">Rhodococcus gannanensis</name>
    <dbReference type="NCBI Taxonomy" id="1960308"/>
    <lineage>
        <taxon>Bacteria</taxon>
        <taxon>Bacillati</taxon>
        <taxon>Actinomycetota</taxon>
        <taxon>Actinomycetes</taxon>
        <taxon>Mycobacteriales</taxon>
        <taxon>Nocardiaceae</taxon>
        <taxon>Rhodococcus</taxon>
    </lineage>
</organism>
<evidence type="ECO:0000313" key="2">
    <source>
        <dbReference type="EMBL" id="MFD1815351.1"/>
    </source>
</evidence>
<evidence type="ECO:0000313" key="3">
    <source>
        <dbReference type="Proteomes" id="UP001597286"/>
    </source>
</evidence>
<accession>A0ABW4PBH4</accession>
<dbReference type="InterPro" id="IPR036188">
    <property type="entry name" value="FAD/NAD-bd_sf"/>
</dbReference>
<reference evidence="3" key="1">
    <citation type="journal article" date="2019" name="Int. J. Syst. Evol. Microbiol.">
        <title>The Global Catalogue of Microorganisms (GCM) 10K type strain sequencing project: providing services to taxonomists for standard genome sequencing and annotation.</title>
        <authorList>
            <consortium name="The Broad Institute Genomics Platform"/>
            <consortium name="The Broad Institute Genome Sequencing Center for Infectious Disease"/>
            <person name="Wu L."/>
            <person name="Ma J."/>
        </authorList>
    </citation>
    <scope>NUCLEOTIDE SEQUENCE [LARGE SCALE GENOMIC DNA]</scope>
    <source>
        <strain evidence="3">DT72</strain>
    </source>
</reference>
<dbReference type="Proteomes" id="UP001597286">
    <property type="component" value="Unassembled WGS sequence"/>
</dbReference>
<dbReference type="Gene3D" id="3.50.50.60">
    <property type="entry name" value="FAD/NAD(P)-binding domain"/>
    <property type="match status" value="1"/>
</dbReference>
<dbReference type="SUPFAM" id="SSF51905">
    <property type="entry name" value="FAD/NAD(P)-binding domain"/>
    <property type="match status" value="1"/>
</dbReference>
<proteinExistence type="predicted"/>
<protein>
    <submittedName>
        <fullName evidence="2">FAD-dependent oxidoreductase</fullName>
    </submittedName>
</protein>
<gene>
    <name evidence="2" type="ORF">ACFSJG_24295</name>
</gene>
<keyword evidence="3" id="KW-1185">Reference proteome</keyword>
<dbReference type="Pfam" id="PF07992">
    <property type="entry name" value="Pyr_redox_2"/>
    <property type="match status" value="1"/>
</dbReference>
<name>A0ABW4PBH4_9NOCA</name>
<dbReference type="InterPro" id="IPR023753">
    <property type="entry name" value="FAD/NAD-binding_dom"/>
</dbReference>
<dbReference type="EMBL" id="JBHUFB010000020">
    <property type="protein sequence ID" value="MFD1815351.1"/>
    <property type="molecule type" value="Genomic_DNA"/>
</dbReference>